<accession>W7ILR4</accession>
<comment type="caution">
    <text evidence="3">The sequence shown here is derived from an EMBL/GenBank/DDBJ whole genome shotgun (WGS) entry which is preliminary data.</text>
</comment>
<name>W7ILR4_9PSEU</name>
<dbReference type="InterPro" id="IPR056855">
    <property type="entry name" value="ATP-grasp_IQCH"/>
</dbReference>
<dbReference type="Pfam" id="PF24923">
    <property type="entry name" value="ATP-grasp_IQCH"/>
    <property type="match status" value="1"/>
</dbReference>
<sequence>MTQRDLVDPFGSARSPRTVLVVPSMTLDSAGLVKIPGVNHYEERFLVFLQLLRDPAVRVVFVTSEPIADAVVDYSLGLFGCTRERLTMLDCGSRDPIPLTEKVLRRPDLLAALRALDPSVLVAFNGSPQERALAVRLGVPLFAADPDLAGLGSKTGSRRLFAEAGVPVAPGFDGLRDTGDVVAALADLRAADPTVGSAIVKLNDSFGAGGNVVFSFDGAPGTGLADWVRRELPGRAVFASPPDSWEDYAAKVDEMGAVVERFVTADETTSPSAQVLLVDGAARVLSTHDQVLAGAEKQIFVGCTFPSRAEYRTQVQDMALRAGTALARAGVSGIASVDFVSARTGDAWRHFGLEVNLRMGGGTAPFLMLRGLVPGEYDPSTAEFRAEDGTPRSYFATDRVLRPEYRALRPADLIGVLDTERFDPESRTGAAGYMLSAVEIGRFGVVYVDRDTALATAGYRRVVAGVDALV</sequence>
<evidence type="ECO:0000256" key="1">
    <source>
        <dbReference type="PROSITE-ProRule" id="PRU00409"/>
    </source>
</evidence>
<evidence type="ECO:0000259" key="2">
    <source>
        <dbReference type="PROSITE" id="PS50975"/>
    </source>
</evidence>
<feature type="domain" description="ATP-grasp" evidence="2">
    <location>
        <begin position="158"/>
        <end position="383"/>
    </location>
</feature>
<gene>
    <name evidence="3" type="ORF">UO65_3364</name>
</gene>
<dbReference type="GO" id="GO:0046872">
    <property type="term" value="F:metal ion binding"/>
    <property type="evidence" value="ECO:0007669"/>
    <property type="project" value="InterPro"/>
</dbReference>
<dbReference type="InterPro" id="IPR038752">
    <property type="entry name" value="IQCH"/>
</dbReference>
<dbReference type="PANTHER" id="PTHR14465">
    <property type="entry name" value="IQ DOMAIN-CONTAINING PROTEIN H"/>
    <property type="match status" value="1"/>
</dbReference>
<dbReference type="Gene3D" id="3.30.470.20">
    <property type="entry name" value="ATP-grasp fold, B domain"/>
    <property type="match status" value="1"/>
</dbReference>
<dbReference type="eggNOG" id="COG0151">
    <property type="taxonomic scope" value="Bacteria"/>
</dbReference>
<dbReference type="SUPFAM" id="SSF56059">
    <property type="entry name" value="Glutathione synthetase ATP-binding domain-like"/>
    <property type="match status" value="1"/>
</dbReference>
<keyword evidence="1" id="KW-0067">ATP-binding</keyword>
<dbReference type="GO" id="GO:0005524">
    <property type="term" value="F:ATP binding"/>
    <property type="evidence" value="ECO:0007669"/>
    <property type="project" value="UniProtKB-UniRule"/>
</dbReference>
<dbReference type="RefSeq" id="WP_233427617.1">
    <property type="nucleotide sequence ID" value="NZ_AYXG01000118.1"/>
</dbReference>
<evidence type="ECO:0000313" key="3">
    <source>
        <dbReference type="EMBL" id="EWC61308.1"/>
    </source>
</evidence>
<protein>
    <recommendedName>
        <fullName evidence="2">ATP-grasp domain-containing protein</fullName>
    </recommendedName>
</protein>
<keyword evidence="1" id="KW-0547">Nucleotide-binding</keyword>
<reference evidence="3 4" key="1">
    <citation type="journal article" date="2014" name="Genome Announc.">
        <title>Draft Genome Sequence of the Antitrypanosomally Active Sponge-Associated Bacterium Actinokineospora sp. Strain EG49.</title>
        <authorList>
            <person name="Harjes J."/>
            <person name="Ryu T."/>
            <person name="Abdelmohsen U.R."/>
            <person name="Moitinho-Silva L."/>
            <person name="Horn H."/>
            <person name="Ravasi T."/>
            <person name="Hentschel U."/>
        </authorList>
    </citation>
    <scope>NUCLEOTIDE SEQUENCE [LARGE SCALE GENOMIC DNA]</scope>
    <source>
        <strain evidence="3 4">EG49</strain>
    </source>
</reference>
<dbReference type="EMBL" id="AYXG01000118">
    <property type="protein sequence ID" value="EWC61308.1"/>
    <property type="molecule type" value="Genomic_DNA"/>
</dbReference>
<dbReference type="STRING" id="909613.UO65_3364"/>
<dbReference type="PROSITE" id="PS50975">
    <property type="entry name" value="ATP_GRASP"/>
    <property type="match status" value="1"/>
</dbReference>
<dbReference type="Proteomes" id="UP000019277">
    <property type="component" value="Unassembled WGS sequence"/>
</dbReference>
<dbReference type="PANTHER" id="PTHR14465:SF0">
    <property type="entry name" value="IQ DOMAIN-CONTAINING PROTEIN H"/>
    <property type="match status" value="1"/>
</dbReference>
<keyword evidence="4" id="KW-1185">Reference proteome</keyword>
<dbReference type="AlphaFoldDB" id="W7ILR4"/>
<proteinExistence type="predicted"/>
<organism evidence="3 4">
    <name type="scientific">Actinokineospora spheciospongiae</name>
    <dbReference type="NCBI Taxonomy" id="909613"/>
    <lineage>
        <taxon>Bacteria</taxon>
        <taxon>Bacillati</taxon>
        <taxon>Actinomycetota</taxon>
        <taxon>Actinomycetes</taxon>
        <taxon>Pseudonocardiales</taxon>
        <taxon>Pseudonocardiaceae</taxon>
        <taxon>Actinokineospora</taxon>
    </lineage>
</organism>
<evidence type="ECO:0000313" key="4">
    <source>
        <dbReference type="Proteomes" id="UP000019277"/>
    </source>
</evidence>
<dbReference type="InterPro" id="IPR011761">
    <property type="entry name" value="ATP-grasp"/>
</dbReference>